<dbReference type="Pfam" id="PF05729">
    <property type="entry name" value="NACHT"/>
    <property type="match status" value="1"/>
</dbReference>
<evidence type="ECO:0000256" key="6">
    <source>
        <dbReference type="ARBA" id="ARBA00022840"/>
    </source>
</evidence>
<dbReference type="PANTHER" id="PTHR45690">
    <property type="entry name" value="NACHT, LRR AND PYD DOMAINS-CONTAINING PROTEIN 12"/>
    <property type="match status" value="1"/>
</dbReference>
<keyword evidence="7" id="KW-0832">Ubl conjugation</keyword>
<sequence>NQYYMWKYREHIKKKYEVMQDRNSRLGENVNLNTRYTELIIINEHRHEEEREHEILAMGQRHTEILSKRASSTITMDSLFEPDEEGLTPQTVVLQGAAGIGKTMTARKIMLDWAAEELYKDKFDYAFYVNCREATFLEVKESVVDIIFKNCPNQNAPIREILVKPEKLLFIIDGFDELRFFFHQPKGNLCSDPQEEKPMEILLSSLFRKTVLPESYLLITTRPTALDKLRQFLEGCSRYAEILGFSEAKREEYFHKFFKDPRQAEKAFNIVKENEMLFAMCFVPIVCWIVCTVMKQQMEKDKDPVQTSKSITAVYMLYLSWLLKPLSSTSKQRMKTTLRGLCALAADGILNQKILFGEEEIKKYGLDQVDTLPLFLNENLFQKDIDCECVYSFLHLSLQELFAALFYVLEENGPARADSLTPNKNVKSLLENYTSTRNYLMLTVRFLFGFLNEESTKGLEKNIDCKISAKIKPDLLEWIKRQESSGLVHHSDRAIYLLEWFHCLYEIQEEEFVKSALDHFTELNISYYNFTKMDLIILSFCIKNCQWLEKLYLSGCKFEFEDQKEGSVNSAYSVVCLEVITEADCTGLLNVPPPALGTGVPKLARGAGATPRLVEIPTSPLFLVTSELSRPKGFVHRDACCGDLASVLSTSKTLMHLKLSNNKLGDSGVRLLCEGLKHPKCMLQKLTLSVRDLTSACCGDLSSVLSTNHTLTDLYLQGIKLGDSGMRLLCAGLKHPNCQLQKLTALIGLVCNSGCDLTNSCCEDLSHALCTNQTLKYLYLEGNELGDSGVRRLCEGLAHPKCKLHSLGLLSCDLTAACCGDLCSLLTTNQTLKELDLGRNKLGDPEVRLLCEGLKHPNCKLQSLG</sequence>
<dbReference type="InterPro" id="IPR041075">
    <property type="entry name" value="NOD1/2_WH"/>
</dbReference>
<dbReference type="PROSITE" id="PS50837">
    <property type="entry name" value="NACHT"/>
    <property type="match status" value="1"/>
</dbReference>
<feature type="domain" description="NACHT" evidence="10">
    <location>
        <begin position="90"/>
        <end position="225"/>
    </location>
</feature>
<evidence type="ECO:0000256" key="8">
    <source>
        <dbReference type="ARBA" id="ARBA00023198"/>
    </source>
</evidence>
<dbReference type="Proteomes" id="UP000694392">
    <property type="component" value="Unplaced"/>
</dbReference>
<keyword evidence="12" id="KW-1185">Reference proteome</keyword>
<protein>
    <recommendedName>
        <fullName evidence="10">NACHT domain-containing protein</fullName>
    </recommendedName>
</protein>
<dbReference type="InterPro" id="IPR032675">
    <property type="entry name" value="LRR_dom_sf"/>
</dbReference>
<evidence type="ECO:0000256" key="3">
    <source>
        <dbReference type="ARBA" id="ARBA00022490"/>
    </source>
</evidence>
<dbReference type="GO" id="GO:0006954">
    <property type="term" value="P:inflammatory response"/>
    <property type="evidence" value="ECO:0007669"/>
    <property type="project" value="UniProtKB-KW"/>
</dbReference>
<dbReference type="InterPro" id="IPR001611">
    <property type="entry name" value="Leu-rich_rpt"/>
</dbReference>
<dbReference type="InterPro" id="IPR027417">
    <property type="entry name" value="P-loop_NTPase"/>
</dbReference>
<keyword evidence="6" id="KW-0067">ATP-binding</keyword>
<reference evidence="11" key="1">
    <citation type="submission" date="2025-08" db="UniProtKB">
        <authorList>
            <consortium name="Ensembl"/>
        </authorList>
    </citation>
    <scope>IDENTIFICATION</scope>
</reference>
<dbReference type="SUPFAM" id="SSF52540">
    <property type="entry name" value="P-loop containing nucleoside triphosphate hydrolases"/>
    <property type="match status" value="1"/>
</dbReference>
<keyword evidence="9" id="KW-1271">Inflammasome</keyword>
<dbReference type="Gene3D" id="3.40.50.300">
    <property type="entry name" value="P-loop containing nucleotide triphosphate hydrolases"/>
    <property type="match status" value="1"/>
</dbReference>
<proteinExistence type="inferred from homology"/>
<dbReference type="GeneTree" id="ENSGT00940000160873"/>
<dbReference type="Pfam" id="PF17779">
    <property type="entry name" value="WHD_NOD2"/>
    <property type="match status" value="1"/>
</dbReference>
<keyword evidence="3" id="KW-0963">Cytoplasm</keyword>
<dbReference type="Gene3D" id="3.80.10.10">
    <property type="entry name" value="Ribonuclease Inhibitor"/>
    <property type="match status" value="2"/>
</dbReference>
<dbReference type="GO" id="GO:0045087">
    <property type="term" value="P:innate immune response"/>
    <property type="evidence" value="ECO:0007669"/>
    <property type="project" value="UniProtKB-KW"/>
</dbReference>
<organism evidence="11 12">
    <name type="scientific">Sphenodon punctatus</name>
    <name type="common">Tuatara</name>
    <name type="synonym">Hatteria punctata</name>
    <dbReference type="NCBI Taxonomy" id="8508"/>
    <lineage>
        <taxon>Eukaryota</taxon>
        <taxon>Metazoa</taxon>
        <taxon>Chordata</taxon>
        <taxon>Craniata</taxon>
        <taxon>Vertebrata</taxon>
        <taxon>Euteleostomi</taxon>
        <taxon>Lepidosauria</taxon>
        <taxon>Sphenodontia</taxon>
        <taxon>Sphenodontidae</taxon>
        <taxon>Sphenodon</taxon>
    </lineage>
</organism>
<evidence type="ECO:0000313" key="12">
    <source>
        <dbReference type="Proteomes" id="UP000694392"/>
    </source>
</evidence>
<accession>A0A8D0HDA8</accession>
<evidence type="ECO:0000313" key="11">
    <source>
        <dbReference type="Ensembl" id="ENSSPUP00000017661.1"/>
    </source>
</evidence>
<evidence type="ECO:0000256" key="4">
    <source>
        <dbReference type="ARBA" id="ARBA00022737"/>
    </source>
</evidence>
<dbReference type="AlphaFoldDB" id="A0A8D0HDA8"/>
<dbReference type="PANTHER" id="PTHR45690:SF19">
    <property type="entry name" value="NACHT, LRR AND PYD DOMAINS-CONTAINING PROTEIN 3"/>
    <property type="match status" value="1"/>
</dbReference>
<dbReference type="SMART" id="SM00368">
    <property type="entry name" value="LRR_RI"/>
    <property type="match status" value="5"/>
</dbReference>
<comment type="subcellular location">
    <subcellularLocation>
        <location evidence="1">Inflammasome</location>
    </subcellularLocation>
</comment>
<comment type="similarity">
    <text evidence="2">Belongs to the NLRP family.</text>
</comment>
<dbReference type="Ensembl" id="ENSSPUT00000018803.1">
    <property type="protein sequence ID" value="ENSSPUP00000017661.1"/>
    <property type="gene ID" value="ENSSPUG00000013600.1"/>
</dbReference>
<keyword evidence="5" id="KW-0547">Nucleotide-binding</keyword>
<evidence type="ECO:0000256" key="7">
    <source>
        <dbReference type="ARBA" id="ARBA00022843"/>
    </source>
</evidence>
<dbReference type="SMART" id="SM01288">
    <property type="entry name" value="FISNA"/>
    <property type="match status" value="1"/>
</dbReference>
<reference evidence="11" key="2">
    <citation type="submission" date="2025-09" db="UniProtKB">
        <authorList>
            <consortium name="Ensembl"/>
        </authorList>
    </citation>
    <scope>IDENTIFICATION</scope>
</reference>
<dbReference type="Pfam" id="PF17776">
    <property type="entry name" value="NLRC4_HD2"/>
    <property type="match status" value="1"/>
</dbReference>
<dbReference type="InterPro" id="IPR041267">
    <property type="entry name" value="NLRP_HD2"/>
</dbReference>
<evidence type="ECO:0000259" key="10">
    <source>
        <dbReference type="PROSITE" id="PS50837"/>
    </source>
</evidence>
<name>A0A8D0HDA8_SPHPU</name>
<evidence type="ECO:0000256" key="9">
    <source>
        <dbReference type="ARBA" id="ARBA00023233"/>
    </source>
</evidence>
<keyword evidence="4" id="KW-0677">Repeat</keyword>
<evidence type="ECO:0000256" key="1">
    <source>
        <dbReference type="ARBA" id="ARBA00004110"/>
    </source>
</evidence>
<evidence type="ECO:0000256" key="5">
    <source>
        <dbReference type="ARBA" id="ARBA00022741"/>
    </source>
</evidence>
<dbReference type="SUPFAM" id="SSF52047">
    <property type="entry name" value="RNI-like"/>
    <property type="match status" value="1"/>
</dbReference>
<dbReference type="InterPro" id="IPR007111">
    <property type="entry name" value="NACHT_NTPase"/>
</dbReference>
<dbReference type="Pfam" id="PF14484">
    <property type="entry name" value="FISNA"/>
    <property type="match status" value="1"/>
</dbReference>
<dbReference type="InterPro" id="IPR050637">
    <property type="entry name" value="NLRP_innate_immun_reg"/>
</dbReference>
<dbReference type="GO" id="GO:0005524">
    <property type="term" value="F:ATP binding"/>
    <property type="evidence" value="ECO:0007669"/>
    <property type="project" value="UniProtKB-KW"/>
</dbReference>
<evidence type="ECO:0000256" key="2">
    <source>
        <dbReference type="ARBA" id="ARBA00008665"/>
    </source>
</evidence>
<dbReference type="InterPro" id="IPR029495">
    <property type="entry name" value="NACHT-assoc"/>
</dbReference>
<dbReference type="GO" id="GO:0005829">
    <property type="term" value="C:cytosol"/>
    <property type="evidence" value="ECO:0007669"/>
    <property type="project" value="UniProtKB-SubCell"/>
</dbReference>
<keyword evidence="8" id="KW-0395">Inflammatory response</keyword>
<dbReference type="Pfam" id="PF13516">
    <property type="entry name" value="LRR_6"/>
    <property type="match status" value="3"/>
</dbReference>